<feature type="transmembrane region" description="Helical" evidence="2">
    <location>
        <begin position="63"/>
        <end position="85"/>
    </location>
</feature>
<dbReference type="InterPro" id="IPR003488">
    <property type="entry name" value="DprA"/>
</dbReference>
<name>A0A0G1DBX5_9BACT</name>
<sequence>MEKRSIFSLRIEDAGYPALLREIADPPQRLYCLGCREILEGLSRKVVAVVGTRKMTAYGKQSAVSIVSGLAASGVTVVSGLALGIDAVAHQTQLEAGGRTLAVLGCGVDVIYPPQNSGLYHKMIDRGLIISEFPPGVKPRPEYFPRRNRLISGLSQAVVVIEGQLKSGSLITAKLALDQGREVMAVPGPINAANSRGPAYLIKNGAVVVESALDIIEALNLPV</sequence>
<dbReference type="PANTHER" id="PTHR43022:SF1">
    <property type="entry name" value="PROTEIN SMF"/>
    <property type="match status" value="1"/>
</dbReference>
<keyword evidence="2" id="KW-1133">Transmembrane helix</keyword>
<dbReference type="EMBL" id="LCFP01000018">
    <property type="protein sequence ID" value="KKS95395.1"/>
    <property type="molecule type" value="Genomic_DNA"/>
</dbReference>
<dbReference type="Proteomes" id="UP000034894">
    <property type="component" value="Unassembled WGS sequence"/>
</dbReference>
<gene>
    <name evidence="4" type="ORF">UV73_C0018G0008</name>
</gene>
<reference evidence="4 5" key="1">
    <citation type="journal article" date="2015" name="Nature">
        <title>rRNA introns, odd ribosomes, and small enigmatic genomes across a large radiation of phyla.</title>
        <authorList>
            <person name="Brown C.T."/>
            <person name="Hug L.A."/>
            <person name="Thomas B.C."/>
            <person name="Sharon I."/>
            <person name="Castelle C.J."/>
            <person name="Singh A."/>
            <person name="Wilkins M.J."/>
            <person name="Williams K.H."/>
            <person name="Banfield J.F."/>
        </authorList>
    </citation>
    <scope>NUCLEOTIDE SEQUENCE [LARGE SCALE GENOMIC DNA]</scope>
</reference>
<dbReference type="Pfam" id="PF02481">
    <property type="entry name" value="DNA_processg_A"/>
    <property type="match status" value="1"/>
</dbReference>
<dbReference type="PATRIC" id="fig|1618443.3.peg.1631"/>
<dbReference type="Gene3D" id="3.40.50.450">
    <property type="match status" value="1"/>
</dbReference>
<evidence type="ECO:0000256" key="2">
    <source>
        <dbReference type="SAM" id="Phobius"/>
    </source>
</evidence>
<comment type="caution">
    <text evidence="4">The sequence shown here is derived from an EMBL/GenBank/DDBJ whole genome shotgun (WGS) entry which is preliminary data.</text>
</comment>
<dbReference type="PANTHER" id="PTHR43022">
    <property type="entry name" value="PROTEIN SMF"/>
    <property type="match status" value="1"/>
</dbReference>
<dbReference type="InterPro" id="IPR057666">
    <property type="entry name" value="DrpA_SLOG"/>
</dbReference>
<dbReference type="STRING" id="1618443.UV73_C0018G0008"/>
<dbReference type="GO" id="GO:0009294">
    <property type="term" value="P:DNA-mediated transformation"/>
    <property type="evidence" value="ECO:0007669"/>
    <property type="project" value="InterPro"/>
</dbReference>
<keyword evidence="2" id="KW-0472">Membrane</keyword>
<dbReference type="SUPFAM" id="SSF102405">
    <property type="entry name" value="MCP/YpsA-like"/>
    <property type="match status" value="1"/>
</dbReference>
<protein>
    <submittedName>
        <fullName evidence="4">Protecting protein DprA, DNA processing protein</fullName>
    </submittedName>
</protein>
<accession>A0A0G1DBX5</accession>
<dbReference type="NCBIfam" id="TIGR00732">
    <property type="entry name" value="dprA"/>
    <property type="match status" value="1"/>
</dbReference>
<keyword evidence="2" id="KW-0812">Transmembrane</keyword>
<evidence type="ECO:0000313" key="4">
    <source>
        <dbReference type="EMBL" id="KKS95395.1"/>
    </source>
</evidence>
<comment type="similarity">
    <text evidence="1">Belongs to the DprA/Smf family.</text>
</comment>
<feature type="domain" description="Smf/DprA SLOG" evidence="3">
    <location>
        <begin position="10"/>
        <end position="219"/>
    </location>
</feature>
<organism evidence="4 5">
    <name type="scientific">Candidatus Gottesmanbacteria bacterium GW2011_GWA2_43_14</name>
    <dbReference type="NCBI Taxonomy" id="1618443"/>
    <lineage>
        <taxon>Bacteria</taxon>
        <taxon>Candidatus Gottesmaniibacteriota</taxon>
    </lineage>
</organism>
<evidence type="ECO:0000313" key="5">
    <source>
        <dbReference type="Proteomes" id="UP000034894"/>
    </source>
</evidence>
<evidence type="ECO:0000259" key="3">
    <source>
        <dbReference type="Pfam" id="PF02481"/>
    </source>
</evidence>
<proteinExistence type="inferred from homology"/>
<evidence type="ECO:0000256" key="1">
    <source>
        <dbReference type="ARBA" id="ARBA00006525"/>
    </source>
</evidence>
<dbReference type="AlphaFoldDB" id="A0A0G1DBX5"/>